<dbReference type="InterPro" id="IPR007197">
    <property type="entry name" value="rSAM"/>
</dbReference>
<name>A0A2N4YR99_KLEVA</name>
<protein>
    <submittedName>
        <fullName evidence="10">30S ribosomal protein S12 methylthiotransferase RimO</fullName>
    </submittedName>
</protein>
<evidence type="ECO:0000259" key="9">
    <source>
        <dbReference type="PROSITE" id="PS51918"/>
    </source>
</evidence>
<dbReference type="InterPro" id="IPR058240">
    <property type="entry name" value="rSAM_sf"/>
</dbReference>
<dbReference type="PROSITE" id="PS51918">
    <property type="entry name" value="RADICAL_SAM"/>
    <property type="match status" value="1"/>
</dbReference>
<dbReference type="PANTHER" id="PTHR43837:SF1">
    <property type="entry name" value="RIBOSOMAL PROTEIN US12 METHYLTHIOTRANSFERASE RIMO"/>
    <property type="match status" value="1"/>
</dbReference>
<feature type="domain" description="TRAM" evidence="8">
    <location>
        <begin position="80"/>
        <end position="145"/>
    </location>
</feature>
<dbReference type="InterPro" id="IPR002792">
    <property type="entry name" value="TRAM_dom"/>
</dbReference>
<keyword evidence="3 10" id="KW-0808">Transferase</keyword>
<comment type="caution">
    <text evidence="10">The sequence shown here is derived from an EMBL/GenBank/DDBJ whole genome shotgun (WGS) entry which is preliminary data.</text>
</comment>
<evidence type="ECO:0000259" key="8">
    <source>
        <dbReference type="PROSITE" id="PS50926"/>
    </source>
</evidence>
<reference evidence="10 11" key="2">
    <citation type="submission" date="2018-01" db="EMBL/GenBank/DDBJ databases">
        <title>Genomic study of Klebsiella pneumoniae.</title>
        <authorList>
            <person name="Yang Y."/>
            <person name="Bicalho R."/>
        </authorList>
    </citation>
    <scope>NUCLEOTIDE SEQUENCE [LARGE SCALE GENOMIC DNA]</scope>
    <source>
        <strain evidence="10 11">A8</strain>
    </source>
</reference>
<dbReference type="GO" id="GO:0005829">
    <property type="term" value="C:cytosol"/>
    <property type="evidence" value="ECO:0007669"/>
    <property type="project" value="TreeGrafter"/>
</dbReference>
<keyword evidence="7" id="KW-0411">Iron-sulfur</keyword>
<dbReference type="Pfam" id="PF18693">
    <property type="entry name" value="TRAM_2"/>
    <property type="match status" value="1"/>
</dbReference>
<keyword evidence="2" id="KW-0004">4Fe-4S</keyword>
<evidence type="ECO:0000256" key="4">
    <source>
        <dbReference type="ARBA" id="ARBA00022691"/>
    </source>
</evidence>
<evidence type="ECO:0000256" key="5">
    <source>
        <dbReference type="ARBA" id="ARBA00022723"/>
    </source>
</evidence>
<dbReference type="FunFam" id="2.40.50.140:FF:000060">
    <property type="entry name" value="Ribosomal protein S12 methylthiotransferase RimO"/>
    <property type="match status" value="1"/>
</dbReference>
<keyword evidence="10" id="KW-0689">Ribosomal protein</keyword>
<dbReference type="Gene3D" id="2.40.50.140">
    <property type="entry name" value="Nucleic acid-binding proteins"/>
    <property type="match status" value="1"/>
</dbReference>
<dbReference type="SUPFAM" id="SSF102114">
    <property type="entry name" value="Radical SAM enzymes"/>
    <property type="match status" value="1"/>
</dbReference>
<evidence type="ECO:0000256" key="6">
    <source>
        <dbReference type="ARBA" id="ARBA00023004"/>
    </source>
</evidence>
<feature type="non-terminal residue" evidence="10">
    <location>
        <position position="1"/>
    </location>
</feature>
<keyword evidence="6" id="KW-0408">Iron</keyword>
<feature type="domain" description="Radical SAM core" evidence="9">
    <location>
        <begin position="1"/>
        <end position="77"/>
    </location>
</feature>
<reference evidence="10 11" key="1">
    <citation type="submission" date="2017-11" db="EMBL/GenBank/DDBJ databases">
        <authorList>
            <person name="Han C.G."/>
        </authorList>
    </citation>
    <scope>NUCLEOTIDE SEQUENCE [LARGE SCALE GENOMIC DNA]</scope>
    <source>
        <strain evidence="10 11">A8</strain>
    </source>
</reference>
<evidence type="ECO:0000256" key="2">
    <source>
        <dbReference type="ARBA" id="ARBA00022485"/>
    </source>
</evidence>
<dbReference type="Gene3D" id="3.80.30.20">
    <property type="entry name" value="tm_1862 like domain"/>
    <property type="match status" value="1"/>
</dbReference>
<keyword evidence="4" id="KW-0949">S-adenosyl-L-methionine</keyword>
<dbReference type="InterPro" id="IPR012340">
    <property type="entry name" value="NA-bd_OB-fold"/>
</dbReference>
<dbReference type="PANTHER" id="PTHR43837">
    <property type="entry name" value="RIBOSOMAL PROTEIN S12 METHYLTHIOTRANSFERASE RIMO"/>
    <property type="match status" value="1"/>
</dbReference>
<dbReference type="Proteomes" id="UP000234412">
    <property type="component" value="Unassembled WGS sequence"/>
</dbReference>
<evidence type="ECO:0000313" key="10">
    <source>
        <dbReference type="EMBL" id="PLM84364.1"/>
    </source>
</evidence>
<dbReference type="PROSITE" id="PS50926">
    <property type="entry name" value="TRAM"/>
    <property type="match status" value="1"/>
</dbReference>
<gene>
    <name evidence="10" type="primary">rimO</name>
    <name evidence="10" type="ORF">CWN47_32650</name>
</gene>
<dbReference type="GO" id="GO:0051539">
    <property type="term" value="F:4 iron, 4 sulfur cluster binding"/>
    <property type="evidence" value="ECO:0007669"/>
    <property type="project" value="UniProtKB-KW"/>
</dbReference>
<dbReference type="AlphaFoldDB" id="A0A2N4YR99"/>
<sequence length="145" mass="16488">DLTLRSTFIVGFPGETEEDFQMLLDFLKEARLDRVGCFKYSPVEGATANELADQVPEEVKEERWNRFMQLQQQISAERLQEKVGREILVLVDEVDEEGAIGRSMADAPEIDGAVYLNGETRVKPGDVVRVKVEHADEYDLWGTRV</sequence>
<evidence type="ECO:0000256" key="3">
    <source>
        <dbReference type="ARBA" id="ARBA00022679"/>
    </source>
</evidence>
<keyword evidence="5" id="KW-0479">Metal-binding</keyword>
<dbReference type="InterPro" id="IPR005840">
    <property type="entry name" value="Ribosomal_uS12_MeSTrfase_RimO"/>
</dbReference>
<dbReference type="GO" id="GO:0035599">
    <property type="term" value="F:aspartic acid methylthiotransferase activity"/>
    <property type="evidence" value="ECO:0007669"/>
    <property type="project" value="TreeGrafter"/>
</dbReference>
<dbReference type="GO" id="GO:0005840">
    <property type="term" value="C:ribosome"/>
    <property type="evidence" value="ECO:0007669"/>
    <property type="project" value="UniProtKB-KW"/>
</dbReference>
<dbReference type="GO" id="GO:0046872">
    <property type="term" value="F:metal ion binding"/>
    <property type="evidence" value="ECO:0007669"/>
    <property type="project" value="UniProtKB-KW"/>
</dbReference>
<evidence type="ECO:0000256" key="1">
    <source>
        <dbReference type="ARBA" id="ARBA00001966"/>
    </source>
</evidence>
<comment type="cofactor">
    <cofactor evidence="1">
        <name>[4Fe-4S] cluster</name>
        <dbReference type="ChEBI" id="CHEBI:49883"/>
    </cofactor>
</comment>
<organism evidence="10 11">
    <name type="scientific">Klebsiella variicola</name>
    <dbReference type="NCBI Taxonomy" id="244366"/>
    <lineage>
        <taxon>Bacteria</taxon>
        <taxon>Pseudomonadati</taxon>
        <taxon>Pseudomonadota</taxon>
        <taxon>Gammaproteobacteria</taxon>
        <taxon>Enterobacterales</taxon>
        <taxon>Enterobacteriaceae</taxon>
        <taxon>Klebsiella/Raoultella group</taxon>
        <taxon>Klebsiella</taxon>
        <taxon>Klebsiella pneumoniae complex</taxon>
    </lineage>
</organism>
<keyword evidence="10" id="KW-0687">Ribonucleoprotein</keyword>
<accession>A0A2N4YR99</accession>
<dbReference type="EMBL" id="PIDP01001922">
    <property type="protein sequence ID" value="PLM84364.1"/>
    <property type="molecule type" value="Genomic_DNA"/>
</dbReference>
<evidence type="ECO:0000256" key="7">
    <source>
        <dbReference type="ARBA" id="ARBA00023014"/>
    </source>
</evidence>
<dbReference type="InterPro" id="IPR023404">
    <property type="entry name" value="rSAM_horseshoe"/>
</dbReference>
<proteinExistence type="predicted"/>
<evidence type="ECO:0000313" key="11">
    <source>
        <dbReference type="Proteomes" id="UP000234412"/>
    </source>
</evidence>